<dbReference type="PANTHER" id="PTHR31479">
    <property type="entry name" value="ALPHA/BETA-HYDROLASES SUPERFAMILY PROTEIN"/>
    <property type="match status" value="1"/>
</dbReference>
<dbReference type="EMBL" id="QZWG01000004">
    <property type="protein sequence ID" value="RZC18033.1"/>
    <property type="molecule type" value="Genomic_DNA"/>
</dbReference>
<name>A0A445L4K3_GLYSO</name>
<gene>
    <name evidence="1" type="ORF">D0Y65_010626</name>
</gene>
<dbReference type="Proteomes" id="UP000289340">
    <property type="component" value="Chromosome 4"/>
</dbReference>
<dbReference type="Gene3D" id="2.60.120.330">
    <property type="entry name" value="B-lactam Antibiotic, Isopenicillin N Synthase, Chain"/>
    <property type="match status" value="1"/>
</dbReference>
<keyword evidence="2" id="KW-1185">Reference proteome</keyword>
<reference evidence="1 2" key="1">
    <citation type="submission" date="2018-09" db="EMBL/GenBank/DDBJ databases">
        <title>A high-quality reference genome of wild soybean provides a powerful tool to mine soybean genomes.</title>
        <authorList>
            <person name="Xie M."/>
            <person name="Chung C.Y.L."/>
            <person name="Li M.-W."/>
            <person name="Wong F.-L."/>
            <person name="Chan T.-F."/>
            <person name="Lam H.-M."/>
        </authorList>
    </citation>
    <scope>NUCLEOTIDE SEQUENCE [LARGE SCALE GENOMIC DNA]</scope>
    <source>
        <strain evidence="2">cv. W05</strain>
        <tissue evidence="1">Hypocotyl of etiolated seedlings</tissue>
    </source>
</reference>
<evidence type="ECO:0000313" key="1">
    <source>
        <dbReference type="EMBL" id="RZC18033.1"/>
    </source>
</evidence>
<protein>
    <submittedName>
        <fullName evidence="1">GDSL esterase/lipase</fullName>
    </submittedName>
</protein>
<evidence type="ECO:0000313" key="2">
    <source>
        <dbReference type="Proteomes" id="UP000289340"/>
    </source>
</evidence>
<sequence>MQLHKVASNGRYARVLHRAILNNADTRMSVVLANGPVLDKEIGPVLELLQNEKPLFRSIKYRDYFQFQYNADFSLFGAILELKLPPNYPKTCALNALKYVTAFRGTLTGAETRSRDILLDLKWIVNTLHKSSRFKLAMHSIQNTIDIAGSDNVWLAGDSLGSAIALLAGKNMAKKGYNLPTYLFNSPFTSAPLERINHQKIRQGIHISIGVMKVGLSAVLKGQHHHDHICSGYINYFAQREKMEKKGEFTVRCFGQKFRTGASASLSRAKSANYKYGSHVRLQSSTWD</sequence>
<dbReference type="PANTHER" id="PTHR31479:SF36">
    <property type="entry name" value="ALPHA_BETA HYDROLASE-RELATED"/>
    <property type="match status" value="1"/>
</dbReference>
<accession>A0A445L4K3</accession>
<comment type="caution">
    <text evidence="1">The sequence shown here is derived from an EMBL/GenBank/DDBJ whole genome shotgun (WGS) entry which is preliminary data.</text>
</comment>
<dbReference type="AlphaFoldDB" id="A0A445L4K3"/>
<organism evidence="1 2">
    <name type="scientific">Glycine soja</name>
    <name type="common">Wild soybean</name>
    <dbReference type="NCBI Taxonomy" id="3848"/>
    <lineage>
        <taxon>Eukaryota</taxon>
        <taxon>Viridiplantae</taxon>
        <taxon>Streptophyta</taxon>
        <taxon>Embryophyta</taxon>
        <taxon>Tracheophyta</taxon>
        <taxon>Spermatophyta</taxon>
        <taxon>Magnoliopsida</taxon>
        <taxon>eudicotyledons</taxon>
        <taxon>Gunneridae</taxon>
        <taxon>Pentapetalae</taxon>
        <taxon>rosids</taxon>
        <taxon>fabids</taxon>
        <taxon>Fabales</taxon>
        <taxon>Fabaceae</taxon>
        <taxon>Papilionoideae</taxon>
        <taxon>50 kb inversion clade</taxon>
        <taxon>NPAAA clade</taxon>
        <taxon>indigoferoid/millettioid clade</taxon>
        <taxon>Phaseoleae</taxon>
        <taxon>Glycine</taxon>
        <taxon>Glycine subgen. Soja</taxon>
    </lineage>
</organism>
<dbReference type="InterPro" id="IPR029058">
    <property type="entry name" value="AB_hydrolase_fold"/>
</dbReference>
<dbReference type="InterPro" id="IPR027443">
    <property type="entry name" value="IPNS-like_sf"/>
</dbReference>
<dbReference type="SUPFAM" id="SSF51197">
    <property type="entry name" value="Clavaminate synthase-like"/>
    <property type="match status" value="1"/>
</dbReference>
<dbReference type="Gene3D" id="3.40.50.1820">
    <property type="entry name" value="alpha/beta hydrolase"/>
    <property type="match status" value="1"/>
</dbReference>
<dbReference type="SUPFAM" id="SSF53474">
    <property type="entry name" value="alpha/beta-Hydrolases"/>
    <property type="match status" value="1"/>
</dbReference>
<proteinExistence type="predicted"/>